<evidence type="ECO:0000313" key="1">
    <source>
        <dbReference type="EMBL" id="KAH7427528.1"/>
    </source>
</evidence>
<dbReference type="AlphaFoldDB" id="A0A8T2TYQ5"/>
<reference evidence="1" key="1">
    <citation type="submission" date="2021-08" db="EMBL/GenBank/DDBJ databases">
        <title>WGS assembly of Ceratopteris richardii.</title>
        <authorList>
            <person name="Marchant D.B."/>
            <person name="Chen G."/>
            <person name="Jenkins J."/>
            <person name="Shu S."/>
            <person name="Leebens-Mack J."/>
            <person name="Grimwood J."/>
            <person name="Schmutz J."/>
            <person name="Soltis P."/>
            <person name="Soltis D."/>
            <person name="Chen Z.-H."/>
        </authorList>
    </citation>
    <scope>NUCLEOTIDE SEQUENCE</scope>
    <source>
        <strain evidence="1">Whitten #5841</strain>
        <tissue evidence="1">Leaf</tissue>
    </source>
</reference>
<protein>
    <submittedName>
        <fullName evidence="1">Uncharacterized protein</fullName>
    </submittedName>
</protein>
<proteinExistence type="predicted"/>
<keyword evidence="2" id="KW-1185">Reference proteome</keyword>
<organism evidence="1 2">
    <name type="scientific">Ceratopteris richardii</name>
    <name type="common">Triangle waterfern</name>
    <dbReference type="NCBI Taxonomy" id="49495"/>
    <lineage>
        <taxon>Eukaryota</taxon>
        <taxon>Viridiplantae</taxon>
        <taxon>Streptophyta</taxon>
        <taxon>Embryophyta</taxon>
        <taxon>Tracheophyta</taxon>
        <taxon>Polypodiopsida</taxon>
        <taxon>Polypodiidae</taxon>
        <taxon>Polypodiales</taxon>
        <taxon>Pteridineae</taxon>
        <taxon>Pteridaceae</taxon>
        <taxon>Parkerioideae</taxon>
        <taxon>Ceratopteris</taxon>
    </lineage>
</organism>
<gene>
    <name evidence="1" type="ORF">KP509_10G048200</name>
</gene>
<name>A0A8T2TYQ5_CERRI</name>
<comment type="caution">
    <text evidence="1">The sequence shown here is derived from an EMBL/GenBank/DDBJ whole genome shotgun (WGS) entry which is preliminary data.</text>
</comment>
<dbReference type="Proteomes" id="UP000825935">
    <property type="component" value="Chromosome 10"/>
</dbReference>
<sequence>MLNLFCCPSYVNMKMLTYFIADVGHILSCAAGGCHHFNSPSFCLSPPFASRCRPHFVVLFGFLEAGLSVDVPQSSVFVGHRQCTFHDLVEHRNPSSGSHHGVGLWRGITTPLSKSWCCWASHDKSRSPLGSHRSVGASC</sequence>
<evidence type="ECO:0000313" key="2">
    <source>
        <dbReference type="Proteomes" id="UP000825935"/>
    </source>
</evidence>
<accession>A0A8T2TYQ5</accession>
<dbReference type="EMBL" id="CM035415">
    <property type="protein sequence ID" value="KAH7427528.1"/>
    <property type="molecule type" value="Genomic_DNA"/>
</dbReference>